<proteinExistence type="predicted"/>
<evidence type="ECO:0000313" key="3">
    <source>
        <dbReference type="Proteomes" id="UP000825483"/>
    </source>
</evidence>
<evidence type="ECO:0000313" key="2">
    <source>
        <dbReference type="EMBL" id="GJG60319.1"/>
    </source>
</evidence>
<protein>
    <submittedName>
        <fullName evidence="2">Transcriptional regulator</fullName>
    </submittedName>
</protein>
<name>A0A9R1CYX6_9BACT</name>
<dbReference type="Proteomes" id="UP000825483">
    <property type="component" value="Unassembled WGS sequence"/>
</dbReference>
<dbReference type="GO" id="GO:0003677">
    <property type="term" value="F:DNA binding"/>
    <property type="evidence" value="ECO:0007669"/>
    <property type="project" value="InterPro"/>
</dbReference>
<evidence type="ECO:0000259" key="1">
    <source>
        <dbReference type="PROSITE" id="PS50943"/>
    </source>
</evidence>
<dbReference type="InterPro" id="IPR001387">
    <property type="entry name" value="Cro/C1-type_HTH"/>
</dbReference>
<dbReference type="RefSeq" id="WP_223926439.1">
    <property type="nucleotide sequence ID" value="NZ_BPTU01000001.1"/>
</dbReference>
<dbReference type="AlphaFoldDB" id="A0A9R1CYX6"/>
<organism evidence="2 3">
    <name type="scientific">Prevotella lacticifex</name>
    <dbReference type="NCBI Taxonomy" id="2854755"/>
    <lineage>
        <taxon>Bacteria</taxon>
        <taxon>Pseudomonadati</taxon>
        <taxon>Bacteroidota</taxon>
        <taxon>Bacteroidia</taxon>
        <taxon>Bacteroidales</taxon>
        <taxon>Prevotellaceae</taxon>
        <taxon>Prevotella</taxon>
    </lineage>
</organism>
<reference evidence="2" key="1">
    <citation type="journal article" date="2022" name="Int. J. Syst. Evol. Microbiol.">
        <title>Prevotella lacticifex sp. nov., isolated from the rumen of cows.</title>
        <authorList>
            <person name="Shinkai T."/>
            <person name="Ikeyama N."/>
            <person name="Kumagai M."/>
            <person name="Ohmori H."/>
            <person name="Sakamoto M."/>
            <person name="Ohkuma M."/>
            <person name="Mitsumori M."/>
        </authorList>
    </citation>
    <scope>NUCLEOTIDE SEQUENCE</scope>
    <source>
        <strain evidence="2">R5076</strain>
    </source>
</reference>
<dbReference type="GeneID" id="72467717"/>
<feature type="domain" description="HTH cro/C1-type" evidence="1">
    <location>
        <begin position="21"/>
        <end position="61"/>
    </location>
</feature>
<dbReference type="Gene3D" id="1.10.260.40">
    <property type="entry name" value="lambda repressor-like DNA-binding domains"/>
    <property type="match status" value="1"/>
</dbReference>
<dbReference type="EMBL" id="BPUB01000003">
    <property type="protein sequence ID" value="GJG60319.1"/>
    <property type="molecule type" value="Genomic_DNA"/>
</dbReference>
<comment type="caution">
    <text evidence="2">The sequence shown here is derived from an EMBL/GenBank/DDBJ whole genome shotgun (WGS) entry which is preliminary data.</text>
</comment>
<sequence>MTHLNRLKVVLVEREKTGKWLADQLGKSTCTVSKWCKNTVQPDLITLDKISKLLNVSIKDLLVDNRESQIKE</sequence>
<gene>
    <name evidence="2" type="ORF">PRLR5076_31700</name>
</gene>
<dbReference type="PROSITE" id="PS50943">
    <property type="entry name" value="HTH_CROC1"/>
    <property type="match status" value="1"/>
</dbReference>
<dbReference type="SUPFAM" id="SSF47413">
    <property type="entry name" value="lambda repressor-like DNA-binding domains"/>
    <property type="match status" value="1"/>
</dbReference>
<dbReference type="Pfam" id="PF13443">
    <property type="entry name" value="HTH_26"/>
    <property type="match status" value="1"/>
</dbReference>
<dbReference type="SMART" id="SM00530">
    <property type="entry name" value="HTH_XRE"/>
    <property type="match status" value="1"/>
</dbReference>
<dbReference type="InterPro" id="IPR010982">
    <property type="entry name" value="Lambda_DNA-bd_dom_sf"/>
</dbReference>
<keyword evidence="3" id="KW-1185">Reference proteome</keyword>
<accession>A0A9R1CYX6</accession>
<dbReference type="CDD" id="cd00093">
    <property type="entry name" value="HTH_XRE"/>
    <property type="match status" value="1"/>
</dbReference>